<keyword evidence="4 7" id="KW-1133">Transmembrane helix</keyword>
<evidence type="ECO:0000313" key="9">
    <source>
        <dbReference type="Proteomes" id="UP001500642"/>
    </source>
</evidence>
<feature type="transmembrane region" description="Helical" evidence="7">
    <location>
        <begin position="349"/>
        <end position="371"/>
    </location>
</feature>
<proteinExistence type="predicted"/>
<evidence type="ECO:0000256" key="7">
    <source>
        <dbReference type="SAM" id="Phobius"/>
    </source>
</evidence>
<dbReference type="PANTHER" id="PTHR30474">
    <property type="entry name" value="CELL CYCLE PROTEIN"/>
    <property type="match status" value="1"/>
</dbReference>
<dbReference type="EMBL" id="BAABGL010000002">
    <property type="protein sequence ID" value="GAA4382453.1"/>
    <property type="molecule type" value="Genomic_DNA"/>
</dbReference>
<comment type="subcellular location">
    <subcellularLocation>
        <location evidence="1">Membrane</location>
        <topology evidence="1">Multi-pass membrane protein</topology>
    </subcellularLocation>
</comment>
<dbReference type="Proteomes" id="UP001500642">
    <property type="component" value="Unassembled WGS sequence"/>
</dbReference>
<keyword evidence="3" id="KW-0133">Cell shape</keyword>
<feature type="transmembrane region" description="Helical" evidence="7">
    <location>
        <begin position="148"/>
        <end position="176"/>
    </location>
</feature>
<feature type="transmembrane region" description="Helical" evidence="7">
    <location>
        <begin position="424"/>
        <end position="443"/>
    </location>
</feature>
<sequence>MTYAPAVAEQRAPDAVARSQAPRPYRFAELMLTALAVVIAAGAYALVGLGAADTVPANVYWYTGWLAALGLGLHVLTWWRAKYADPVLVPLAILLNGIGLAMIYRIDLATESSTATSQLVWMTLGSILAGLVIVFLRDHRLLRRFTYTCGFAALAFLLLPLVPGLGTTINGARIWINVGPFSFQPGEIAKILLAVFFAGYLVSFRDQLVLAGPKILGIRFPRLRDLGPIIIAWVASVGILVLQRDLGTSLLFFGLFVAMLYVATGKKTWIFLGLGMFALGAFVAAQIFTHVQQRIDGWLGALTREEFEKTPGGSYQLVQGLFGMASGGLTGTGLGEGRPSVVPYAESDFIYASLGEELGMVGLFAILMLYLILFQRGMKIASSVRDGFGKLLTVGLTFTICLQCFIVIGGVTRLIPLTGLTTPFLAAGGSSLIGSWIIIGLLLRISDYARRPAEEFQTGVLTVLTDPEERAGQRSPSRGLLGGLRNRDAADPAGAEAADGHPRDPEAEVATTVHPAAAPGPEADVATTAHRTAPEHGAEPTPEHGEPEHGGDPR</sequence>
<protein>
    <submittedName>
        <fullName evidence="8">FtsW/RodA/SpoVE family cell cycle protein</fullName>
    </submittedName>
</protein>
<feature type="transmembrane region" description="Helical" evidence="7">
    <location>
        <begin position="86"/>
        <end position="106"/>
    </location>
</feature>
<evidence type="ECO:0000256" key="1">
    <source>
        <dbReference type="ARBA" id="ARBA00004141"/>
    </source>
</evidence>
<evidence type="ECO:0000256" key="2">
    <source>
        <dbReference type="ARBA" id="ARBA00022692"/>
    </source>
</evidence>
<feature type="transmembrane region" description="Helical" evidence="7">
    <location>
        <begin position="118"/>
        <end position="136"/>
    </location>
</feature>
<dbReference type="PANTHER" id="PTHR30474:SF3">
    <property type="entry name" value="PEPTIDOGLYCAN GLYCOSYLTRANSFERASE RODA"/>
    <property type="match status" value="1"/>
</dbReference>
<evidence type="ECO:0000256" key="5">
    <source>
        <dbReference type="ARBA" id="ARBA00023136"/>
    </source>
</evidence>
<evidence type="ECO:0000256" key="4">
    <source>
        <dbReference type="ARBA" id="ARBA00022989"/>
    </source>
</evidence>
<feature type="transmembrane region" description="Helical" evidence="7">
    <location>
        <begin position="269"/>
        <end position="288"/>
    </location>
</feature>
<feature type="transmembrane region" description="Helical" evidence="7">
    <location>
        <begin position="248"/>
        <end position="264"/>
    </location>
</feature>
<feature type="compositionally biased region" description="Basic and acidic residues" evidence="6">
    <location>
        <begin position="532"/>
        <end position="554"/>
    </location>
</feature>
<evidence type="ECO:0000313" key="8">
    <source>
        <dbReference type="EMBL" id="GAA4382453.1"/>
    </source>
</evidence>
<feature type="transmembrane region" description="Helical" evidence="7">
    <location>
        <begin position="59"/>
        <end position="79"/>
    </location>
</feature>
<dbReference type="InterPro" id="IPR001182">
    <property type="entry name" value="FtsW/RodA"/>
</dbReference>
<dbReference type="RefSeq" id="WP_345029014.1">
    <property type="nucleotide sequence ID" value="NZ_BAABGL010000002.1"/>
</dbReference>
<name>A0ABP8J043_9MICO</name>
<feature type="transmembrane region" description="Helical" evidence="7">
    <location>
        <begin position="391"/>
        <end position="412"/>
    </location>
</feature>
<comment type="caution">
    <text evidence="8">The sequence shown here is derived from an EMBL/GenBank/DDBJ whole genome shotgun (WGS) entry which is preliminary data.</text>
</comment>
<keyword evidence="9" id="KW-1185">Reference proteome</keyword>
<evidence type="ECO:0000256" key="6">
    <source>
        <dbReference type="SAM" id="MobiDB-lite"/>
    </source>
</evidence>
<organism evidence="8 9">
    <name type="scientific">Brevibacterium pityocampae</name>
    <dbReference type="NCBI Taxonomy" id="506594"/>
    <lineage>
        <taxon>Bacteria</taxon>
        <taxon>Bacillati</taxon>
        <taxon>Actinomycetota</taxon>
        <taxon>Actinomycetes</taxon>
        <taxon>Micrococcales</taxon>
        <taxon>Brevibacteriaceae</taxon>
        <taxon>Brevibacterium</taxon>
    </lineage>
</organism>
<reference evidence="9" key="1">
    <citation type="journal article" date="2019" name="Int. J. Syst. Evol. Microbiol.">
        <title>The Global Catalogue of Microorganisms (GCM) 10K type strain sequencing project: providing services to taxonomists for standard genome sequencing and annotation.</title>
        <authorList>
            <consortium name="The Broad Institute Genomics Platform"/>
            <consortium name="The Broad Institute Genome Sequencing Center for Infectious Disease"/>
            <person name="Wu L."/>
            <person name="Ma J."/>
        </authorList>
    </citation>
    <scope>NUCLEOTIDE SEQUENCE [LARGE SCALE GENOMIC DNA]</scope>
    <source>
        <strain evidence="9">JCM 17808</strain>
    </source>
</reference>
<gene>
    <name evidence="8" type="ORF">GCM10023167_00930</name>
</gene>
<evidence type="ECO:0000256" key="3">
    <source>
        <dbReference type="ARBA" id="ARBA00022960"/>
    </source>
</evidence>
<dbReference type="Pfam" id="PF01098">
    <property type="entry name" value="FTSW_RODA_SPOVE"/>
    <property type="match status" value="1"/>
</dbReference>
<keyword evidence="5 7" id="KW-0472">Membrane</keyword>
<feature type="transmembrane region" description="Helical" evidence="7">
    <location>
        <begin position="27"/>
        <end position="47"/>
    </location>
</feature>
<keyword evidence="2 7" id="KW-0812">Transmembrane</keyword>
<feature type="region of interest" description="Disordered" evidence="6">
    <location>
        <begin position="467"/>
        <end position="554"/>
    </location>
</feature>
<feature type="transmembrane region" description="Helical" evidence="7">
    <location>
        <begin position="188"/>
        <end position="204"/>
    </location>
</feature>
<feature type="transmembrane region" description="Helical" evidence="7">
    <location>
        <begin position="225"/>
        <end position="242"/>
    </location>
</feature>
<accession>A0ABP8J043</accession>